<reference evidence="2" key="1">
    <citation type="journal article" date="2022" name="Mol. Ecol. Resour.">
        <title>The genomes of chicory, endive, great burdock and yacon provide insights into Asteraceae palaeo-polyploidization history and plant inulin production.</title>
        <authorList>
            <person name="Fan W."/>
            <person name="Wang S."/>
            <person name="Wang H."/>
            <person name="Wang A."/>
            <person name="Jiang F."/>
            <person name="Liu H."/>
            <person name="Zhao H."/>
            <person name="Xu D."/>
            <person name="Zhang Y."/>
        </authorList>
    </citation>
    <scope>NUCLEOTIDE SEQUENCE [LARGE SCALE GENOMIC DNA]</scope>
    <source>
        <strain evidence="2">cv. Niubang</strain>
    </source>
</reference>
<gene>
    <name evidence="1" type="ORF">L6452_37106</name>
</gene>
<organism evidence="1 2">
    <name type="scientific">Arctium lappa</name>
    <name type="common">Greater burdock</name>
    <name type="synonym">Lappa major</name>
    <dbReference type="NCBI Taxonomy" id="4217"/>
    <lineage>
        <taxon>Eukaryota</taxon>
        <taxon>Viridiplantae</taxon>
        <taxon>Streptophyta</taxon>
        <taxon>Embryophyta</taxon>
        <taxon>Tracheophyta</taxon>
        <taxon>Spermatophyta</taxon>
        <taxon>Magnoliopsida</taxon>
        <taxon>eudicotyledons</taxon>
        <taxon>Gunneridae</taxon>
        <taxon>Pentapetalae</taxon>
        <taxon>asterids</taxon>
        <taxon>campanulids</taxon>
        <taxon>Asterales</taxon>
        <taxon>Asteraceae</taxon>
        <taxon>Carduoideae</taxon>
        <taxon>Cardueae</taxon>
        <taxon>Arctiinae</taxon>
        <taxon>Arctium</taxon>
    </lineage>
</organism>
<dbReference type="Proteomes" id="UP001055879">
    <property type="component" value="Linkage Group LG14"/>
</dbReference>
<dbReference type="EMBL" id="CM042060">
    <property type="protein sequence ID" value="KAI3677836.1"/>
    <property type="molecule type" value="Genomic_DNA"/>
</dbReference>
<evidence type="ECO:0000313" key="2">
    <source>
        <dbReference type="Proteomes" id="UP001055879"/>
    </source>
</evidence>
<accession>A0ACB8Y2S4</accession>
<keyword evidence="2" id="KW-1185">Reference proteome</keyword>
<comment type="caution">
    <text evidence="1">The sequence shown here is derived from an EMBL/GenBank/DDBJ whole genome shotgun (WGS) entry which is preliminary data.</text>
</comment>
<protein>
    <submittedName>
        <fullName evidence="1">Uncharacterized protein</fullName>
    </submittedName>
</protein>
<evidence type="ECO:0000313" key="1">
    <source>
        <dbReference type="EMBL" id="KAI3677836.1"/>
    </source>
</evidence>
<proteinExistence type="predicted"/>
<name>A0ACB8Y2S4_ARCLA</name>
<reference evidence="1 2" key="2">
    <citation type="journal article" date="2022" name="Mol. Ecol. Resour.">
        <title>The genomes of chicory, endive, great burdock and yacon provide insights into Asteraceae paleo-polyploidization history and plant inulin production.</title>
        <authorList>
            <person name="Fan W."/>
            <person name="Wang S."/>
            <person name="Wang H."/>
            <person name="Wang A."/>
            <person name="Jiang F."/>
            <person name="Liu H."/>
            <person name="Zhao H."/>
            <person name="Xu D."/>
            <person name="Zhang Y."/>
        </authorList>
    </citation>
    <scope>NUCLEOTIDE SEQUENCE [LARGE SCALE GENOMIC DNA]</scope>
    <source>
        <strain evidence="2">cv. Niubang</strain>
    </source>
</reference>
<sequence length="67" mass="7483">MGIIGATLEKEGWRVCVEVDWLGVANQNGGADDEYKEKQNFPKNIFKKPCVVDCLELKSQLILIPCS</sequence>